<name>A0ABS4K548_9CLOT</name>
<keyword evidence="1" id="KW-0472">Membrane</keyword>
<feature type="transmembrane region" description="Helical" evidence="1">
    <location>
        <begin position="49"/>
        <end position="72"/>
    </location>
</feature>
<gene>
    <name evidence="3" type="ORF">J2Z44_002729</name>
</gene>
<keyword evidence="4" id="KW-1185">Reference proteome</keyword>
<dbReference type="InterPro" id="IPR025436">
    <property type="entry name" value="DUF4179"/>
</dbReference>
<dbReference type="Pfam" id="PF13786">
    <property type="entry name" value="DUF4179"/>
    <property type="match status" value="1"/>
</dbReference>
<dbReference type="Proteomes" id="UP001519308">
    <property type="component" value="Unassembled WGS sequence"/>
</dbReference>
<proteinExistence type="predicted"/>
<keyword evidence="1" id="KW-1133">Transmembrane helix</keyword>
<evidence type="ECO:0000259" key="2">
    <source>
        <dbReference type="Pfam" id="PF13786"/>
    </source>
</evidence>
<feature type="domain" description="DUF4179" evidence="2">
    <location>
        <begin position="43"/>
        <end position="134"/>
    </location>
</feature>
<protein>
    <recommendedName>
        <fullName evidence="2">DUF4179 domain-containing protein</fullName>
    </recommendedName>
</protein>
<evidence type="ECO:0000313" key="4">
    <source>
        <dbReference type="Proteomes" id="UP001519308"/>
    </source>
</evidence>
<evidence type="ECO:0000256" key="1">
    <source>
        <dbReference type="SAM" id="Phobius"/>
    </source>
</evidence>
<keyword evidence="1" id="KW-0812">Transmembrane</keyword>
<accession>A0ABS4K548</accession>
<dbReference type="EMBL" id="JAGGLL010000020">
    <property type="protein sequence ID" value="MBP2022904.1"/>
    <property type="molecule type" value="Genomic_DNA"/>
</dbReference>
<sequence length="396" mass="44763">MSTNFDNQLENIFSEDIEIPKSIIDKKEMAFTEIRSMSKKNKVSKKRKIISAVAAMFIIGSTFIATDAFATIGGKTISAIKTLFFKDEGVQKAIDNGLVQNLGNVNTVKDKGIEIGVTDITYDSSKLALSLNIKFDDRGLLNNLQEIEFDMNLKDNNGRYLIKSSTENLNEEQLKSLKQLKADFDSNKVINKETGEIKYNLVVNSMEPISGIDDVTLDIKAVRLLASINDKLQENIFSEAESKLEEYEVFNYKQRNLRLYNLIEGKWQTSITLDEKLKDGKEVLYVPEGVNGDIIRVTKAELLPTCMYVTLEFDSDFKGEDRKKIINKIDQATLVDDNGNVHNSTLKGHFTGDDNAHLLKVKSFEITSFDYDGNFKVILNDFNGENKEITLIKKNK</sequence>
<comment type="caution">
    <text evidence="3">The sequence shown here is derived from an EMBL/GenBank/DDBJ whole genome shotgun (WGS) entry which is preliminary data.</text>
</comment>
<organism evidence="3 4">
    <name type="scientific">Clostridium punense</name>
    <dbReference type="NCBI Taxonomy" id="1054297"/>
    <lineage>
        <taxon>Bacteria</taxon>
        <taxon>Bacillati</taxon>
        <taxon>Bacillota</taxon>
        <taxon>Clostridia</taxon>
        <taxon>Eubacteriales</taxon>
        <taxon>Clostridiaceae</taxon>
        <taxon>Clostridium</taxon>
    </lineage>
</organism>
<dbReference type="RefSeq" id="WP_021285315.1">
    <property type="nucleotide sequence ID" value="NZ_JAGGLL010000020.1"/>
</dbReference>
<evidence type="ECO:0000313" key="3">
    <source>
        <dbReference type="EMBL" id="MBP2022904.1"/>
    </source>
</evidence>
<reference evidence="3 4" key="1">
    <citation type="submission" date="2021-03" db="EMBL/GenBank/DDBJ databases">
        <title>Genomic Encyclopedia of Type Strains, Phase IV (KMG-IV): sequencing the most valuable type-strain genomes for metagenomic binning, comparative biology and taxonomic classification.</title>
        <authorList>
            <person name="Goeker M."/>
        </authorList>
    </citation>
    <scope>NUCLEOTIDE SEQUENCE [LARGE SCALE GENOMIC DNA]</scope>
    <source>
        <strain evidence="3 4">DSM 28650</strain>
    </source>
</reference>